<sequence>MERLERLSQKERDVLFSNLDEEQKKFINDYLKRGRRTIFANVLAKEKASAVTGGEIEDVAEKWMLMDYIDAGPEWRANPQLFCECGRPLRYQYVLQNLETGEVKKFGITHFEEHTSISPQLVRDIVKGIEQIDYEMDEVLMKAANGWTLAQEGIFGIPESVEIPEDIKQQLAYDVPLLSRQVQLLKKILAKYLHEQRTKQMEIIRQEQEMKAQKRREEMKQKRKMLTEVKQDKQSAYTLNIPLEQELQLGVFVYLDNLTSPIFKASDLCEDLIKYHGATKERYSSGTPVIYANVCIFLKHLEAQGLVELVEKQGVKDLVYRYVER</sequence>
<dbReference type="AlphaFoldDB" id="A0A9X4AFF1"/>
<keyword evidence="3" id="KW-1185">Reference proteome</keyword>
<protein>
    <submittedName>
        <fullName evidence="2">DUF3895 domain-containing protein</fullName>
    </submittedName>
</protein>
<evidence type="ECO:0000313" key="2">
    <source>
        <dbReference type="EMBL" id="MDC3417594.1"/>
    </source>
</evidence>
<evidence type="ECO:0000313" key="3">
    <source>
        <dbReference type="Proteomes" id="UP001145069"/>
    </source>
</evidence>
<keyword evidence="1" id="KW-0175">Coiled coil</keyword>
<accession>A0A9X4AFF1</accession>
<evidence type="ECO:0000256" key="1">
    <source>
        <dbReference type="SAM" id="Coils"/>
    </source>
</evidence>
<feature type="coiled-coil region" evidence="1">
    <location>
        <begin position="205"/>
        <end position="232"/>
    </location>
</feature>
<dbReference type="RefSeq" id="WP_272446663.1">
    <property type="nucleotide sequence ID" value="NZ_JAMQKC010000011.1"/>
</dbReference>
<name>A0A9X4AFF1_9BACI</name>
<gene>
    <name evidence="2" type="ORF">NC799_11870</name>
</gene>
<comment type="caution">
    <text evidence="2">The sequence shown here is derived from an EMBL/GenBank/DDBJ whole genome shotgun (WGS) entry which is preliminary data.</text>
</comment>
<reference evidence="2" key="1">
    <citation type="submission" date="2022-06" db="EMBL/GenBank/DDBJ databases">
        <title>Aquibacillus sp. a new bacterium isolated from soil saline samples.</title>
        <authorList>
            <person name="Galisteo C."/>
            <person name="De La Haba R."/>
            <person name="Sanchez-Porro C."/>
            <person name="Ventosa A."/>
        </authorList>
    </citation>
    <scope>NUCLEOTIDE SEQUENCE</scope>
    <source>
        <strain evidence="2">3ASR75-54</strain>
    </source>
</reference>
<dbReference type="EMBL" id="JAMQKC010000011">
    <property type="protein sequence ID" value="MDC3417594.1"/>
    <property type="molecule type" value="Genomic_DNA"/>
</dbReference>
<dbReference type="Proteomes" id="UP001145069">
    <property type="component" value="Unassembled WGS sequence"/>
</dbReference>
<proteinExistence type="predicted"/>
<organism evidence="2 3">
    <name type="scientific">Aquibacillus salsiterrae</name>
    <dbReference type="NCBI Taxonomy" id="2950439"/>
    <lineage>
        <taxon>Bacteria</taxon>
        <taxon>Bacillati</taxon>
        <taxon>Bacillota</taxon>
        <taxon>Bacilli</taxon>
        <taxon>Bacillales</taxon>
        <taxon>Bacillaceae</taxon>
        <taxon>Aquibacillus</taxon>
    </lineage>
</organism>